<organism evidence="2 3">
    <name type="scientific">Glycomyces paridis</name>
    <dbReference type="NCBI Taxonomy" id="2126555"/>
    <lineage>
        <taxon>Bacteria</taxon>
        <taxon>Bacillati</taxon>
        <taxon>Actinomycetota</taxon>
        <taxon>Actinomycetes</taxon>
        <taxon>Glycomycetales</taxon>
        <taxon>Glycomycetaceae</taxon>
        <taxon>Glycomyces</taxon>
    </lineage>
</organism>
<feature type="domain" description="CdiI C-terminal" evidence="1">
    <location>
        <begin position="34"/>
        <end position="137"/>
    </location>
</feature>
<dbReference type="EMBL" id="STGX01000001">
    <property type="protein sequence ID" value="THV32113.1"/>
    <property type="molecule type" value="Genomic_DNA"/>
</dbReference>
<dbReference type="AlphaFoldDB" id="A0A4S8PML1"/>
<keyword evidence="3" id="KW-1185">Reference proteome</keyword>
<dbReference type="RefSeq" id="WP_136527887.1">
    <property type="nucleotide sequence ID" value="NZ_STGX01000001.1"/>
</dbReference>
<dbReference type="OrthoDB" id="3700386at2"/>
<accession>A0A4S8PML1</accession>
<dbReference type="InterPro" id="IPR053755">
    <property type="entry name" value="CDI_immunity_sf"/>
</dbReference>
<gene>
    <name evidence="2" type="ORF">E9998_01270</name>
</gene>
<sequence>MLTITASTLDAAANGYFTGCLRFPDGEVEYFRSSLGHWSVERYAASWRAQFAALRRGASVAVLFTGVEDPRSANFVTGWVVYRPGDGFLYLQERLFLDSQLPVGWELRDLGRTVGERTTVTEDGHAVAEWRVRLADIDPQRTVVVTGGVI</sequence>
<dbReference type="Pfam" id="PF18228">
    <property type="entry name" value="CdiI_N"/>
    <property type="match status" value="1"/>
</dbReference>
<dbReference type="InterPro" id="IPR040509">
    <property type="entry name" value="CdiI_C"/>
</dbReference>
<proteinExistence type="predicted"/>
<dbReference type="CDD" id="cd20699">
    <property type="entry name" value="CdiI_ECL-like"/>
    <property type="match status" value="1"/>
</dbReference>
<dbReference type="Gene3D" id="3.30.2450.20">
    <property type="match status" value="1"/>
</dbReference>
<protein>
    <recommendedName>
        <fullName evidence="1">CdiI C-terminal domain-containing protein</fullName>
    </recommendedName>
</protein>
<evidence type="ECO:0000313" key="2">
    <source>
        <dbReference type="EMBL" id="THV32113.1"/>
    </source>
</evidence>
<evidence type="ECO:0000313" key="3">
    <source>
        <dbReference type="Proteomes" id="UP000305792"/>
    </source>
</evidence>
<name>A0A4S8PML1_9ACTN</name>
<dbReference type="Proteomes" id="UP000305792">
    <property type="component" value="Unassembled WGS sequence"/>
</dbReference>
<evidence type="ECO:0000259" key="1">
    <source>
        <dbReference type="Pfam" id="PF18228"/>
    </source>
</evidence>
<reference evidence="2 3" key="1">
    <citation type="journal article" date="2018" name="Int. J. Syst. Evol. Microbiol.">
        <title>Glycomyces paridis sp. nov., isolated from the medicinal plant Paris polyphylla.</title>
        <authorList>
            <person name="Fang X.M."/>
            <person name="Bai J.L."/>
            <person name="Su J."/>
            <person name="Zhao L.L."/>
            <person name="Liu H.Y."/>
            <person name="Ma B.P."/>
            <person name="Zhang Y.Q."/>
            <person name="Yu L.Y."/>
        </authorList>
    </citation>
    <scope>NUCLEOTIDE SEQUENCE [LARGE SCALE GENOMIC DNA]</scope>
    <source>
        <strain evidence="2 3">CPCC 204357</strain>
    </source>
</reference>
<comment type="caution">
    <text evidence="2">The sequence shown here is derived from an EMBL/GenBank/DDBJ whole genome shotgun (WGS) entry which is preliminary data.</text>
</comment>